<dbReference type="InterPro" id="IPR002563">
    <property type="entry name" value="Flavin_Rdtase-like_dom"/>
</dbReference>
<reference evidence="3 4" key="1">
    <citation type="submission" date="2016-10" db="EMBL/GenBank/DDBJ databases">
        <authorList>
            <person name="de Groot N.N."/>
        </authorList>
    </citation>
    <scope>NUCLEOTIDE SEQUENCE [LARGE SCALE GENOMIC DNA]</scope>
    <source>
        <strain evidence="3 4">DSM 28010</strain>
    </source>
</reference>
<dbReference type="EMBL" id="FNEB01000007">
    <property type="protein sequence ID" value="SDJ02370.1"/>
    <property type="molecule type" value="Genomic_DNA"/>
</dbReference>
<dbReference type="PANTHER" id="PTHR30466">
    <property type="entry name" value="FLAVIN REDUCTASE"/>
    <property type="match status" value="1"/>
</dbReference>
<sequence length="162" mass="17318">MKTEFLQGMAKAAQSVCVVTTDGIGGKSGVTVSAMTSVSVDTPTPSLLVCIHGDSSACDRIRTNRAFCANLLAEDQAEISDVFAGRTGLSGEEKFATGHWHSGETGCPMLDDPIAAFDCRLVHDILVGSHRVFVGEVAAVRLVRDERPLIYFDRGYARPARS</sequence>
<dbReference type="SUPFAM" id="SSF50475">
    <property type="entry name" value="FMN-binding split barrel"/>
    <property type="match status" value="1"/>
</dbReference>
<dbReference type="GO" id="GO:0042602">
    <property type="term" value="F:riboflavin reductase (NADPH) activity"/>
    <property type="evidence" value="ECO:0007669"/>
    <property type="project" value="TreeGrafter"/>
</dbReference>
<dbReference type="STRING" id="490829.SAMN05421850_107207"/>
<dbReference type="PANTHER" id="PTHR30466:SF1">
    <property type="entry name" value="FMN REDUCTASE (NADH) RUTF"/>
    <property type="match status" value="1"/>
</dbReference>
<keyword evidence="1" id="KW-0560">Oxidoreductase</keyword>
<accession>A0A1G8QE40</accession>
<evidence type="ECO:0000313" key="3">
    <source>
        <dbReference type="EMBL" id="SDJ02370.1"/>
    </source>
</evidence>
<dbReference type="InterPro" id="IPR012349">
    <property type="entry name" value="Split_barrel_FMN-bd"/>
</dbReference>
<evidence type="ECO:0000259" key="2">
    <source>
        <dbReference type="SMART" id="SM00903"/>
    </source>
</evidence>
<name>A0A1G8QE40_9RHOB</name>
<dbReference type="AlphaFoldDB" id="A0A1G8QE40"/>
<dbReference type="Proteomes" id="UP000199340">
    <property type="component" value="Unassembled WGS sequence"/>
</dbReference>
<dbReference type="RefSeq" id="WP_090029363.1">
    <property type="nucleotide sequence ID" value="NZ_FNEB01000007.1"/>
</dbReference>
<dbReference type="GO" id="GO:0010181">
    <property type="term" value="F:FMN binding"/>
    <property type="evidence" value="ECO:0007669"/>
    <property type="project" value="InterPro"/>
</dbReference>
<dbReference type="Gene3D" id="2.30.110.10">
    <property type="entry name" value="Electron Transport, Fmn-binding Protein, Chain A"/>
    <property type="match status" value="1"/>
</dbReference>
<dbReference type="SMART" id="SM00903">
    <property type="entry name" value="Flavin_Reduct"/>
    <property type="match status" value="1"/>
</dbReference>
<protein>
    <submittedName>
        <fullName evidence="3">Flavin reductase</fullName>
    </submittedName>
</protein>
<organism evidence="3 4">
    <name type="scientific">Lutimaribacter saemankumensis</name>
    <dbReference type="NCBI Taxonomy" id="490829"/>
    <lineage>
        <taxon>Bacteria</taxon>
        <taxon>Pseudomonadati</taxon>
        <taxon>Pseudomonadota</taxon>
        <taxon>Alphaproteobacteria</taxon>
        <taxon>Rhodobacterales</taxon>
        <taxon>Roseobacteraceae</taxon>
        <taxon>Lutimaribacter</taxon>
    </lineage>
</organism>
<dbReference type="Pfam" id="PF01613">
    <property type="entry name" value="Flavin_Reduct"/>
    <property type="match status" value="1"/>
</dbReference>
<keyword evidence="4" id="KW-1185">Reference proteome</keyword>
<proteinExistence type="predicted"/>
<gene>
    <name evidence="3" type="ORF">SAMN05421850_107207</name>
</gene>
<dbReference type="InterPro" id="IPR050268">
    <property type="entry name" value="NADH-dep_flavin_reductase"/>
</dbReference>
<evidence type="ECO:0000256" key="1">
    <source>
        <dbReference type="ARBA" id="ARBA00023002"/>
    </source>
</evidence>
<dbReference type="OrthoDB" id="9789254at2"/>
<feature type="domain" description="Flavin reductase like" evidence="2">
    <location>
        <begin position="9"/>
        <end position="158"/>
    </location>
</feature>
<evidence type="ECO:0000313" key="4">
    <source>
        <dbReference type="Proteomes" id="UP000199340"/>
    </source>
</evidence>